<dbReference type="RefSeq" id="WP_338528887.1">
    <property type="nucleotide sequence ID" value="NZ_CP030941.1"/>
</dbReference>
<dbReference type="EMBL" id="CP030941">
    <property type="protein sequence ID" value="UUP16468.1"/>
    <property type="molecule type" value="Genomic_DNA"/>
</dbReference>
<sequence length="134" mass="14038">MSHLPAILVVVGTTLCSAVTVVSAQEEASPEAAMTAMENMETTPSEIRNLEEIGELQIISIETVGSVEGEALQSEIDERAADVGDLQAAIGANEALMEKLQSEDPDFSLDSVVAADISEDGQLIIYMLGQGASN</sequence>
<evidence type="ECO:0000313" key="3">
    <source>
        <dbReference type="Proteomes" id="UP001342418"/>
    </source>
</evidence>
<reference evidence="2 3" key="1">
    <citation type="submission" date="2018-07" db="EMBL/GenBank/DDBJ databases">
        <title>Genome sequence of Nitratireductor thuwali#1536.</title>
        <authorList>
            <person name="Michoud G."/>
            <person name="Merlino G."/>
            <person name="Sefrji F.O."/>
            <person name="Daffonchio D."/>
        </authorList>
    </citation>
    <scope>NUCLEOTIDE SEQUENCE [LARGE SCALE GENOMIC DNA]</scope>
    <source>
        <strain evidence="3">Nit1536</strain>
    </source>
</reference>
<evidence type="ECO:0000256" key="1">
    <source>
        <dbReference type="SAM" id="SignalP"/>
    </source>
</evidence>
<organism evidence="2 3">
    <name type="scientific">Nitratireductor thuwali</name>
    <dbReference type="NCBI Taxonomy" id="2267699"/>
    <lineage>
        <taxon>Bacteria</taxon>
        <taxon>Pseudomonadati</taxon>
        <taxon>Pseudomonadota</taxon>
        <taxon>Alphaproteobacteria</taxon>
        <taxon>Hyphomicrobiales</taxon>
        <taxon>Phyllobacteriaceae</taxon>
        <taxon>Nitratireductor</taxon>
    </lineage>
</organism>
<keyword evidence="1" id="KW-0732">Signal</keyword>
<keyword evidence="3" id="KW-1185">Reference proteome</keyword>
<name>A0ABY5MIE2_9HYPH</name>
<dbReference type="Proteomes" id="UP001342418">
    <property type="component" value="Chromosome"/>
</dbReference>
<accession>A0ABY5MIE2</accession>
<feature type="signal peptide" evidence="1">
    <location>
        <begin position="1"/>
        <end position="24"/>
    </location>
</feature>
<proteinExistence type="predicted"/>
<evidence type="ECO:0000313" key="2">
    <source>
        <dbReference type="EMBL" id="UUP16468.1"/>
    </source>
</evidence>
<feature type="chain" id="PRO_5046093538" evidence="1">
    <location>
        <begin position="25"/>
        <end position="134"/>
    </location>
</feature>
<gene>
    <name evidence="2" type="ORF">NTH_00915</name>
</gene>
<protein>
    <submittedName>
        <fullName evidence="2">Uncharacterized protein</fullName>
    </submittedName>
</protein>